<reference evidence="6" key="1">
    <citation type="submission" date="2021-06" db="EMBL/GenBank/DDBJ databases">
        <authorList>
            <person name="Kallberg Y."/>
            <person name="Tangrot J."/>
            <person name="Rosling A."/>
        </authorList>
    </citation>
    <scope>NUCLEOTIDE SEQUENCE</scope>
    <source>
        <strain evidence="6">IN212</strain>
    </source>
</reference>
<feature type="non-terminal residue" evidence="6">
    <location>
        <position position="1"/>
    </location>
</feature>
<comment type="function">
    <text evidence="4">Component of the exocyst complex involved in the docking of exocytic vesicles with fusion sites on the plasma membrane.</text>
</comment>
<accession>A0A9N9K0N4</accession>
<dbReference type="AlphaFoldDB" id="A0A9N9K0N4"/>
<evidence type="ECO:0000259" key="5">
    <source>
        <dbReference type="Pfam" id="PF15469"/>
    </source>
</evidence>
<feature type="non-terminal residue" evidence="6">
    <location>
        <position position="109"/>
    </location>
</feature>
<dbReference type="GO" id="GO:0006893">
    <property type="term" value="P:Golgi to plasma membrane transport"/>
    <property type="evidence" value="ECO:0007669"/>
    <property type="project" value="UniProtKB-UniRule"/>
</dbReference>
<evidence type="ECO:0000313" key="6">
    <source>
        <dbReference type="EMBL" id="CAG8802430.1"/>
    </source>
</evidence>
<gene>
    <name evidence="6" type="ORF">RFULGI_LOCUS17873</name>
</gene>
<comment type="caution">
    <text evidence="6">The sequence shown here is derived from an EMBL/GenBank/DDBJ whole genome shotgun (WGS) entry which is preliminary data.</text>
</comment>
<comment type="similarity">
    <text evidence="1 4">Belongs to the SEC5 family.</text>
</comment>
<evidence type="ECO:0000256" key="1">
    <source>
        <dbReference type="ARBA" id="ARBA00010578"/>
    </source>
</evidence>
<keyword evidence="4" id="KW-0653">Protein transport</keyword>
<sequence length="109" mass="12304">ALLSLVIVHAQVNDVAKHLVNRTLTALLEHMARDCLEAFQKVERFGMGGMLQATLEIEFMHQTLSQYVSKEAQETLQLIYNTIEQLYDTTQATGNLDLELSSVKQLLVE</sequence>
<protein>
    <recommendedName>
        <fullName evidence="4">Exocyst complex component SEC5</fullName>
    </recommendedName>
</protein>
<dbReference type="EMBL" id="CAJVPZ010073690">
    <property type="protein sequence ID" value="CAG8802430.1"/>
    <property type="molecule type" value="Genomic_DNA"/>
</dbReference>
<dbReference type="InterPro" id="IPR029175">
    <property type="entry name" value="EXOC2/Sec5"/>
</dbReference>
<dbReference type="GO" id="GO:0000145">
    <property type="term" value="C:exocyst"/>
    <property type="evidence" value="ECO:0007669"/>
    <property type="project" value="UniProtKB-UniRule"/>
</dbReference>
<comment type="subunit">
    <text evidence="4">Component of the exocyst complex.</text>
</comment>
<dbReference type="Pfam" id="PF15469">
    <property type="entry name" value="Sec5"/>
    <property type="match status" value="1"/>
</dbReference>
<evidence type="ECO:0000256" key="3">
    <source>
        <dbReference type="ARBA" id="ARBA00022483"/>
    </source>
</evidence>
<dbReference type="GO" id="GO:0006887">
    <property type="term" value="P:exocytosis"/>
    <property type="evidence" value="ECO:0007669"/>
    <property type="project" value="UniProtKB-KW"/>
</dbReference>
<keyword evidence="7" id="KW-1185">Reference proteome</keyword>
<name>A0A9N9K0N4_9GLOM</name>
<dbReference type="OrthoDB" id="26242at2759"/>
<dbReference type="Proteomes" id="UP000789396">
    <property type="component" value="Unassembled WGS sequence"/>
</dbReference>
<dbReference type="InterPro" id="IPR039481">
    <property type="entry name" value="EXOC2/Sec5_N_dom"/>
</dbReference>
<keyword evidence="2 4" id="KW-0813">Transport</keyword>
<evidence type="ECO:0000313" key="7">
    <source>
        <dbReference type="Proteomes" id="UP000789396"/>
    </source>
</evidence>
<keyword evidence="3 4" id="KW-0268">Exocytosis</keyword>
<dbReference type="GO" id="GO:0015031">
    <property type="term" value="P:protein transport"/>
    <property type="evidence" value="ECO:0007669"/>
    <property type="project" value="UniProtKB-KW"/>
</dbReference>
<feature type="domain" description="Exocyst complex component EXOC2/Sec5 N-terminal" evidence="5">
    <location>
        <begin position="1"/>
        <end position="106"/>
    </location>
</feature>
<proteinExistence type="inferred from homology"/>
<dbReference type="PANTHER" id="PTHR13043:SF1">
    <property type="entry name" value="EXOCYST COMPLEX COMPONENT 2"/>
    <property type="match status" value="1"/>
</dbReference>
<dbReference type="PANTHER" id="PTHR13043">
    <property type="entry name" value="EXOCYST COMPLEX COMPONENT SEC5"/>
    <property type="match status" value="1"/>
</dbReference>
<organism evidence="6 7">
    <name type="scientific">Racocetra fulgida</name>
    <dbReference type="NCBI Taxonomy" id="60492"/>
    <lineage>
        <taxon>Eukaryota</taxon>
        <taxon>Fungi</taxon>
        <taxon>Fungi incertae sedis</taxon>
        <taxon>Mucoromycota</taxon>
        <taxon>Glomeromycotina</taxon>
        <taxon>Glomeromycetes</taxon>
        <taxon>Diversisporales</taxon>
        <taxon>Gigasporaceae</taxon>
        <taxon>Racocetra</taxon>
    </lineage>
</organism>
<evidence type="ECO:0000256" key="2">
    <source>
        <dbReference type="ARBA" id="ARBA00022448"/>
    </source>
</evidence>
<evidence type="ECO:0000256" key="4">
    <source>
        <dbReference type="RuleBase" id="RU365069"/>
    </source>
</evidence>